<keyword evidence="10 13" id="KW-0695">RNA-directed DNA polymerase</keyword>
<evidence type="ECO:0000313" key="15">
    <source>
        <dbReference type="EMBL" id="KAJ0212533.1"/>
    </source>
</evidence>
<evidence type="ECO:0000256" key="4">
    <source>
        <dbReference type="ARBA" id="ARBA00022454"/>
    </source>
</evidence>
<proteinExistence type="inferred from homology"/>
<evidence type="ECO:0000256" key="12">
    <source>
        <dbReference type="ARBA" id="ARBA00048173"/>
    </source>
</evidence>
<dbReference type="CDD" id="cd01648">
    <property type="entry name" value="TERT"/>
    <property type="match status" value="1"/>
</dbReference>
<dbReference type="PANTHER" id="PTHR12066:SF0">
    <property type="entry name" value="TELOMERASE REVERSE TRANSCRIPTASE"/>
    <property type="match status" value="1"/>
</dbReference>
<dbReference type="GO" id="GO:0007004">
    <property type="term" value="P:telomere maintenance via telomerase"/>
    <property type="evidence" value="ECO:0000318"/>
    <property type="project" value="GO_Central"/>
</dbReference>
<keyword evidence="9 13" id="KW-0779">Telomere</keyword>
<organism evidence="15 16">
    <name type="scientific">Lactuca sativa</name>
    <name type="common">Garden lettuce</name>
    <dbReference type="NCBI Taxonomy" id="4236"/>
    <lineage>
        <taxon>Eukaryota</taxon>
        <taxon>Viridiplantae</taxon>
        <taxon>Streptophyta</taxon>
        <taxon>Embryophyta</taxon>
        <taxon>Tracheophyta</taxon>
        <taxon>Spermatophyta</taxon>
        <taxon>Magnoliopsida</taxon>
        <taxon>eudicotyledons</taxon>
        <taxon>Gunneridae</taxon>
        <taxon>Pentapetalae</taxon>
        <taxon>asterids</taxon>
        <taxon>campanulids</taxon>
        <taxon>Asterales</taxon>
        <taxon>Asteraceae</taxon>
        <taxon>Cichorioideae</taxon>
        <taxon>Cichorieae</taxon>
        <taxon>Lactucinae</taxon>
        <taxon>Lactuca</taxon>
    </lineage>
</organism>
<dbReference type="AlphaFoldDB" id="A0A9R1VV78"/>
<dbReference type="EC" id="2.7.7.49" evidence="2 13"/>
<dbReference type="GO" id="GO:0003720">
    <property type="term" value="F:telomerase activity"/>
    <property type="evidence" value="ECO:0000318"/>
    <property type="project" value="GO_Central"/>
</dbReference>
<dbReference type="GO" id="GO:0042162">
    <property type="term" value="F:telomeric DNA binding"/>
    <property type="evidence" value="ECO:0000318"/>
    <property type="project" value="GO_Central"/>
</dbReference>
<keyword evidence="4 13" id="KW-0158">Chromosome</keyword>
<accession>A0A9R1VV78</accession>
<evidence type="ECO:0000313" key="16">
    <source>
        <dbReference type="Proteomes" id="UP000235145"/>
    </source>
</evidence>
<evidence type="ECO:0000256" key="9">
    <source>
        <dbReference type="ARBA" id="ARBA00022895"/>
    </source>
</evidence>
<dbReference type="EMBL" id="NBSK02000004">
    <property type="protein sequence ID" value="KAJ0212533.1"/>
    <property type="molecule type" value="Genomic_DNA"/>
</dbReference>
<dbReference type="InterPro" id="IPR049915">
    <property type="entry name" value="TERT_TEN"/>
</dbReference>
<dbReference type="Pfam" id="PF11474">
    <property type="entry name" value="TEN_TERT"/>
    <property type="match status" value="1"/>
</dbReference>
<evidence type="ECO:0000256" key="2">
    <source>
        <dbReference type="ARBA" id="ARBA00012493"/>
    </source>
</evidence>
<dbReference type="Gene3D" id="1.10.132.70">
    <property type="match status" value="1"/>
</dbReference>
<dbReference type="Gene3D" id="3.30.70.2630">
    <property type="match status" value="1"/>
</dbReference>
<evidence type="ECO:0000256" key="11">
    <source>
        <dbReference type="ARBA" id="ARBA00023242"/>
    </source>
</evidence>
<comment type="catalytic activity">
    <reaction evidence="12 13">
        <text>DNA(n) + a 2'-deoxyribonucleoside 5'-triphosphate = DNA(n+1) + diphosphate</text>
        <dbReference type="Rhea" id="RHEA:22508"/>
        <dbReference type="Rhea" id="RHEA-COMP:17339"/>
        <dbReference type="Rhea" id="RHEA-COMP:17340"/>
        <dbReference type="ChEBI" id="CHEBI:33019"/>
        <dbReference type="ChEBI" id="CHEBI:61560"/>
        <dbReference type="ChEBI" id="CHEBI:173112"/>
        <dbReference type="EC" id="2.7.7.49"/>
    </reaction>
</comment>
<protein>
    <recommendedName>
        <fullName evidence="3 13">Telomerase reverse transcriptase</fullName>
        <ecNumber evidence="2 13">2.7.7.49</ecNumber>
    </recommendedName>
    <alternativeName>
        <fullName evidence="13">Telomerase catalytic subunit</fullName>
    </alternativeName>
</protein>
<comment type="subcellular location">
    <subcellularLocation>
        <location evidence="13">Nucleus</location>
    </subcellularLocation>
    <subcellularLocation>
        <location evidence="13">Chromosome</location>
        <location evidence="13">Telomere</location>
    </subcellularLocation>
</comment>
<keyword evidence="6 13" id="KW-0548">Nucleotidyltransferase</keyword>
<comment type="similarity">
    <text evidence="1 13">Belongs to the reverse transcriptase family. Telomerase subfamily.</text>
</comment>
<dbReference type="GO" id="GO:0070034">
    <property type="term" value="F:telomerase RNA binding"/>
    <property type="evidence" value="ECO:0000318"/>
    <property type="project" value="GO_Central"/>
</dbReference>
<dbReference type="SUPFAM" id="SSF56672">
    <property type="entry name" value="DNA/RNA polymerases"/>
    <property type="match status" value="1"/>
</dbReference>
<keyword evidence="16" id="KW-1185">Reference proteome</keyword>
<dbReference type="PRINTS" id="PR01365">
    <property type="entry name" value="TELOMERASERT"/>
</dbReference>
<gene>
    <name evidence="15" type="ORF">LSAT_V11C400169400</name>
</gene>
<evidence type="ECO:0000259" key="14">
    <source>
        <dbReference type="PROSITE" id="PS50878"/>
    </source>
</evidence>
<feature type="domain" description="Reverse transcriptase" evidence="14">
    <location>
        <begin position="594"/>
        <end position="920"/>
    </location>
</feature>
<dbReference type="InterPro" id="IPR043502">
    <property type="entry name" value="DNA/RNA_pol_sf"/>
</dbReference>
<dbReference type="Pfam" id="PF00078">
    <property type="entry name" value="RVT_1"/>
    <property type="match status" value="1"/>
</dbReference>
<dbReference type="InterPro" id="IPR003545">
    <property type="entry name" value="Telomerase_RT"/>
</dbReference>
<comment type="caution">
    <text evidence="15">The sequence shown here is derived from an EMBL/GenBank/DDBJ whole genome shotgun (WGS) entry which is preliminary data.</text>
</comment>
<dbReference type="GO" id="GO:0000333">
    <property type="term" value="C:telomerase catalytic core complex"/>
    <property type="evidence" value="ECO:0000318"/>
    <property type="project" value="GO_Central"/>
</dbReference>
<keyword evidence="5 13" id="KW-0808">Transferase</keyword>
<evidence type="ECO:0000256" key="1">
    <source>
        <dbReference type="ARBA" id="ARBA00008001"/>
    </source>
</evidence>
<evidence type="ECO:0000256" key="13">
    <source>
        <dbReference type="RuleBase" id="RU365061"/>
    </source>
</evidence>
<evidence type="ECO:0000256" key="8">
    <source>
        <dbReference type="ARBA" id="ARBA00022842"/>
    </source>
</evidence>
<evidence type="ECO:0000256" key="5">
    <source>
        <dbReference type="ARBA" id="ARBA00022679"/>
    </source>
</evidence>
<keyword evidence="11 13" id="KW-0539">Nucleus</keyword>
<dbReference type="Pfam" id="PF12009">
    <property type="entry name" value="Telomerase_RBD"/>
    <property type="match status" value="1"/>
</dbReference>
<dbReference type="InterPro" id="IPR049139">
    <property type="entry name" value="TERT_C"/>
</dbReference>
<evidence type="ECO:0000256" key="10">
    <source>
        <dbReference type="ARBA" id="ARBA00022918"/>
    </source>
</evidence>
<evidence type="ECO:0000256" key="3">
    <source>
        <dbReference type="ARBA" id="ARBA00016182"/>
    </source>
</evidence>
<dbReference type="SMART" id="SM00975">
    <property type="entry name" value="Telomerase_RBD"/>
    <property type="match status" value="1"/>
</dbReference>
<reference evidence="15 16" key="1">
    <citation type="journal article" date="2017" name="Nat. Commun.">
        <title>Genome assembly with in vitro proximity ligation data and whole-genome triplication in lettuce.</title>
        <authorList>
            <person name="Reyes-Chin-Wo S."/>
            <person name="Wang Z."/>
            <person name="Yang X."/>
            <person name="Kozik A."/>
            <person name="Arikit S."/>
            <person name="Song C."/>
            <person name="Xia L."/>
            <person name="Froenicke L."/>
            <person name="Lavelle D.O."/>
            <person name="Truco M.J."/>
            <person name="Xia R."/>
            <person name="Zhu S."/>
            <person name="Xu C."/>
            <person name="Xu H."/>
            <person name="Xu X."/>
            <person name="Cox K."/>
            <person name="Korf I."/>
            <person name="Meyers B.C."/>
            <person name="Michelmore R.W."/>
        </authorList>
    </citation>
    <scope>NUCLEOTIDE SEQUENCE [LARGE SCALE GENOMIC DNA]</scope>
    <source>
        <strain evidence="16">cv. Salinas</strain>
        <tissue evidence="15">Seedlings</tissue>
    </source>
</reference>
<comment type="function">
    <text evidence="13">Telomerase is a ribonucleoprotein enzyme essential for the replication of chromosome termini in most eukaryotes. It elongates telomeres. It is a reverse transcriptase that adds simple sequence repeats to chromosome ends by copying a template sequence within the RNA component of the enzyme.</text>
</comment>
<keyword evidence="7 13" id="KW-0479">Metal-binding</keyword>
<evidence type="ECO:0000256" key="7">
    <source>
        <dbReference type="ARBA" id="ARBA00022723"/>
    </source>
</evidence>
<evidence type="ECO:0000256" key="6">
    <source>
        <dbReference type="ARBA" id="ARBA00022695"/>
    </source>
</evidence>
<dbReference type="Pfam" id="PF21399">
    <property type="entry name" value="TERT_C"/>
    <property type="match status" value="1"/>
</dbReference>
<dbReference type="Proteomes" id="UP000235145">
    <property type="component" value="Unassembled WGS sequence"/>
</dbReference>
<dbReference type="InterPro" id="IPR000477">
    <property type="entry name" value="RT_dom"/>
</dbReference>
<dbReference type="PANTHER" id="PTHR12066">
    <property type="entry name" value="TELOMERASE REVERSE TRANSCRIPTASE"/>
    <property type="match status" value="1"/>
</dbReference>
<name>A0A9R1VV78_LACSA</name>
<dbReference type="PROSITE" id="PS50878">
    <property type="entry name" value="RT_POL"/>
    <property type="match status" value="1"/>
</dbReference>
<keyword evidence="8 13" id="KW-0460">Magnesium</keyword>
<dbReference type="InterPro" id="IPR021891">
    <property type="entry name" value="Telomerase_RBD"/>
</dbReference>
<dbReference type="GO" id="GO:0000781">
    <property type="term" value="C:chromosome, telomeric region"/>
    <property type="evidence" value="ECO:0007669"/>
    <property type="project" value="UniProtKB-SubCell"/>
</dbReference>
<dbReference type="GO" id="GO:0046872">
    <property type="term" value="F:metal ion binding"/>
    <property type="evidence" value="ECO:0007669"/>
    <property type="project" value="UniProtKB-KW"/>
</dbReference>
<dbReference type="Gene3D" id="1.10.357.90">
    <property type="match status" value="1"/>
</dbReference>
<sequence>MVGRTDQMTKKPRVPGVLWKLFQNRAHTLAETILSFIPPPSSATVQCRCKDSRHCLRCCCDGDRMSFLIREDDPSDYSKLLNQCFVVVSDNAPSLPPFDPHSRWSQLQIVRMTIEMMSCENVLTKNMICAGYNKVRHCLGLAELQFRSSIILEALTSASWSLLLQRIGDGLMVYLLKYSSIFILIHRKKHHQVTGIPINDMCWKLLKQTSESKNQQPSLVQKVPERYHEVDSQEHSMTCLGCDIKSSATPSTKLHMKQCSKMSCHGDSNSITDADCNGPTFTQEDEVLTVHQSRKRLRSYAWLHRHKLRKLSSQNVCDSNSEKMRIPCSCCSIWRTLQKVPRKAQISKQSMLYKLEHASSILPGKHIINSLKPNIAGANALFKEIFGSSNDSHSTLCFHSNNICVIGTTCLYHSLHKLLKILIRKAIRCPCLKLLKKHIFDKKDLHCSKGQVVSFIWAASRSIVPEELLGDLRILRKNISKFIRLRIYEKFSLHQCMHKLKTSNFSFLSNNHSFCNSSNIDHKFGEVKQRILGRWIYWFFTSFIVSLIQANFYVTESEHGRLDVFFYEKSIWEKLMKSSVSSLKDKCYSLLDVNDVKKILSSRKFGFSRVRFCPKPNGIRPLANLKSSSRLPKTNKSFKAVNIVLRDLHAALKDIQLKTPEKLGSSVFSYNDVHRKLRGFLTRVKSGLESSHCVYYMVVADVQKAYDSIDQDKLLHVMKDVITDDHLLHETHNVTISKRNIQICQNINLSRQFRSHLHSPSSHSILVDMGRKRTARKDELLSTLRQHVKYNVLRIDKSFYLQNVGIPQGSILSSLLCSFYYGHMENSKLVPFLDKVSEGHFGQNLLLRFIDDFIFVSTSKKQALAFLSRLERGFCEYNCNMNKEKFGVNFDGEKIRAEESTRVYFDEDGNKFLKWSGLFINCKTLEVQADYTRYLDGNISSSLTVSWLGNPVCDLREKLCNYLRPKCHAIFYDSKINSASVVRLNIYQSFVICAMKFHCYVCDLSNIYKFESGSYMNIIHNSLRFMYKLMKKRMYSCVVNMIDDSLRPILRVKRREMEWLGLRAYLEVLKRKQGRYKEVLSLLELKLKSLNVGIVSPALKFAVDKSNSSVLWKIKY</sequence>